<dbReference type="Pfam" id="PF05016">
    <property type="entry name" value="ParE_toxin"/>
    <property type="match status" value="1"/>
</dbReference>
<protein>
    <recommendedName>
        <fullName evidence="5">Plasmid stabilization protein</fullName>
    </recommendedName>
</protein>
<comment type="similarity">
    <text evidence="1">Belongs to the RelE toxin family.</text>
</comment>
<dbReference type="NCBIfam" id="TIGR02385">
    <property type="entry name" value="RelE_StbE"/>
    <property type="match status" value="1"/>
</dbReference>
<dbReference type="PANTHER" id="PTHR33755:SF5">
    <property type="entry name" value="TYPE II TOXIN-ANTITOXIN SYSTEM RELE_PARE FAMILY TOXIN"/>
    <property type="match status" value="1"/>
</dbReference>
<accession>A0A1F6TJL2</accession>
<dbReference type="InterPro" id="IPR035093">
    <property type="entry name" value="RelE/ParE_toxin_dom_sf"/>
</dbReference>
<evidence type="ECO:0008006" key="5">
    <source>
        <dbReference type="Google" id="ProtNLM"/>
    </source>
</evidence>
<organism evidence="3 4">
    <name type="scientific">Candidatus Muproteobacteria bacterium RBG_16_65_31</name>
    <dbReference type="NCBI Taxonomy" id="1817759"/>
    <lineage>
        <taxon>Bacteria</taxon>
        <taxon>Pseudomonadati</taxon>
        <taxon>Pseudomonadota</taxon>
        <taxon>Candidatus Muproteobacteria</taxon>
    </lineage>
</organism>
<proteinExistence type="inferred from homology"/>
<comment type="caution">
    <text evidence="3">The sequence shown here is derived from an EMBL/GenBank/DDBJ whole genome shotgun (WGS) entry which is preliminary data.</text>
</comment>
<dbReference type="InterPro" id="IPR051803">
    <property type="entry name" value="TA_system_RelE-like_toxin"/>
</dbReference>
<keyword evidence="2" id="KW-1277">Toxin-antitoxin system</keyword>
<evidence type="ECO:0000313" key="3">
    <source>
        <dbReference type="EMBL" id="OGI45255.1"/>
    </source>
</evidence>
<sequence>MRIRWSDVAEADLDQLYDYIARDVPYYAEQFVDRLIEAVGVLQDHPQLGRRVPEVEEREDVRELIFQSYRVIYLLETEQIHVLTVIHGSRDLAGQPTKPWDVT</sequence>
<reference evidence="3 4" key="1">
    <citation type="journal article" date="2016" name="Nat. Commun.">
        <title>Thousands of microbial genomes shed light on interconnected biogeochemical processes in an aquifer system.</title>
        <authorList>
            <person name="Anantharaman K."/>
            <person name="Brown C.T."/>
            <person name="Hug L.A."/>
            <person name="Sharon I."/>
            <person name="Castelle C.J."/>
            <person name="Probst A.J."/>
            <person name="Thomas B.C."/>
            <person name="Singh A."/>
            <person name="Wilkins M.J."/>
            <person name="Karaoz U."/>
            <person name="Brodie E.L."/>
            <person name="Williams K.H."/>
            <person name="Hubbard S.S."/>
            <person name="Banfield J.F."/>
        </authorList>
    </citation>
    <scope>NUCLEOTIDE SEQUENCE [LARGE SCALE GENOMIC DNA]</scope>
</reference>
<evidence type="ECO:0000256" key="2">
    <source>
        <dbReference type="ARBA" id="ARBA00022649"/>
    </source>
</evidence>
<evidence type="ECO:0000256" key="1">
    <source>
        <dbReference type="ARBA" id="ARBA00006226"/>
    </source>
</evidence>
<dbReference type="PANTHER" id="PTHR33755">
    <property type="entry name" value="TOXIN PARE1-RELATED"/>
    <property type="match status" value="1"/>
</dbReference>
<dbReference type="Gene3D" id="3.30.2310.20">
    <property type="entry name" value="RelE-like"/>
    <property type="match status" value="1"/>
</dbReference>
<dbReference type="Proteomes" id="UP000179344">
    <property type="component" value="Unassembled WGS sequence"/>
</dbReference>
<evidence type="ECO:0000313" key="4">
    <source>
        <dbReference type="Proteomes" id="UP000179344"/>
    </source>
</evidence>
<dbReference type="InterPro" id="IPR007712">
    <property type="entry name" value="RelE/ParE_toxin"/>
</dbReference>
<dbReference type="EMBL" id="MFST01000010">
    <property type="protein sequence ID" value="OGI45255.1"/>
    <property type="molecule type" value="Genomic_DNA"/>
</dbReference>
<dbReference type="AlphaFoldDB" id="A0A1F6TJL2"/>
<name>A0A1F6TJL2_9PROT</name>
<gene>
    <name evidence="3" type="ORF">A2V92_02440</name>
</gene>